<dbReference type="Pfam" id="PF03235">
    <property type="entry name" value="GmrSD_N"/>
    <property type="match status" value="1"/>
</dbReference>
<gene>
    <name evidence="3" type="ORF">CVIRNUC_007165</name>
</gene>
<sequence length="632" mass="71264">MPAPVAHRMILHKPAIPALVHHMLPNTLHTSLIAVRRGPWGHASTAGCVLGDVAVNTSGSRPGSTTMEAAQHTIHQLFTTEHFRLFKAQRPYVWDKELALKLLEDFLSQVGDGTGEERLHGVFDLGMMNACEVTDADSTSHLQIMDGQQRMVTICLIYAAIRRILLDNGGTDELRFAKGLSDKLWSEAQSDINRPEQPRLALKAHDQDFFEDILKNPAALDNAAPIQPTTTQKCIWSNLKALKARLDECDLEQCKAVARYISMKTFIVVARHRDISTALQIYRTGNMTSGMRLQPMDLLKADIIDHVPAQQQEAITAKWEALENALKREKLAELFKCLIFIMLQRRTGPHTVVEDHSAMFKEACRGHGIWHRLQGRLSSVKISESGKAIGSLLRWLSAFPPRLGEWWLPSVLLLAVSEHFDEGQKADILQGIERLLWFTLLGKADIRTRDARWNRVNESLRAGNTYEAAGWQLDGEEKLQFSALLNGRIYSNAGPQRLLLIRLNEFELKCQGNTSLVFDLEDKSLTVDHVMPQSVKSGSGWERAFPDEAYRKEQMHRLGNLVLLNRRKNSGASNLDFKEKKEKVLQDGRKPSAGMTSIPLTDQVYQQSEWTPAVLKEQQGKLLDLCKRCWGL</sequence>
<dbReference type="InterPro" id="IPR011089">
    <property type="entry name" value="GmrSD_C"/>
</dbReference>
<dbReference type="Pfam" id="PF07510">
    <property type="entry name" value="GmrSD_C"/>
    <property type="match status" value="1"/>
</dbReference>
<evidence type="ECO:0000259" key="1">
    <source>
        <dbReference type="Pfam" id="PF03235"/>
    </source>
</evidence>
<feature type="domain" description="GmrSD restriction endonucleases C-terminal" evidence="2">
    <location>
        <begin position="485"/>
        <end position="624"/>
    </location>
</feature>
<protein>
    <recommendedName>
        <fullName evidence="5">DUF262 domain-containing protein</fullName>
    </recommendedName>
</protein>
<dbReference type="InterPro" id="IPR004919">
    <property type="entry name" value="GmrSD_N"/>
</dbReference>
<name>A0AAV1IA38_9CHLO</name>
<feature type="domain" description="GmrSD restriction endonucleases N-terminal" evidence="1">
    <location>
        <begin position="76"/>
        <end position="303"/>
    </location>
</feature>
<evidence type="ECO:0000313" key="4">
    <source>
        <dbReference type="Proteomes" id="UP001314263"/>
    </source>
</evidence>
<dbReference type="Proteomes" id="UP001314263">
    <property type="component" value="Unassembled WGS sequence"/>
</dbReference>
<organism evidence="3 4">
    <name type="scientific">Coccomyxa viridis</name>
    <dbReference type="NCBI Taxonomy" id="1274662"/>
    <lineage>
        <taxon>Eukaryota</taxon>
        <taxon>Viridiplantae</taxon>
        <taxon>Chlorophyta</taxon>
        <taxon>core chlorophytes</taxon>
        <taxon>Trebouxiophyceae</taxon>
        <taxon>Trebouxiophyceae incertae sedis</taxon>
        <taxon>Coccomyxaceae</taxon>
        <taxon>Coccomyxa</taxon>
    </lineage>
</organism>
<reference evidence="3 4" key="1">
    <citation type="submission" date="2023-10" db="EMBL/GenBank/DDBJ databases">
        <authorList>
            <person name="Maclean D."/>
            <person name="Macfadyen A."/>
        </authorList>
    </citation>
    <scope>NUCLEOTIDE SEQUENCE [LARGE SCALE GENOMIC DNA]</scope>
</reference>
<dbReference type="PANTHER" id="PTHR35149:SF2">
    <property type="entry name" value="DUF262 DOMAIN-CONTAINING PROTEIN"/>
    <property type="match status" value="1"/>
</dbReference>
<dbReference type="AlphaFoldDB" id="A0AAV1IA38"/>
<evidence type="ECO:0000259" key="2">
    <source>
        <dbReference type="Pfam" id="PF07510"/>
    </source>
</evidence>
<dbReference type="PANTHER" id="PTHR35149">
    <property type="entry name" value="SLL5132 PROTEIN"/>
    <property type="match status" value="1"/>
</dbReference>
<keyword evidence="4" id="KW-1185">Reference proteome</keyword>
<proteinExistence type="predicted"/>
<evidence type="ECO:0008006" key="5">
    <source>
        <dbReference type="Google" id="ProtNLM"/>
    </source>
</evidence>
<evidence type="ECO:0000313" key="3">
    <source>
        <dbReference type="EMBL" id="CAK0783962.1"/>
    </source>
</evidence>
<comment type="caution">
    <text evidence="3">The sequence shown here is derived from an EMBL/GenBank/DDBJ whole genome shotgun (WGS) entry which is preliminary data.</text>
</comment>
<dbReference type="EMBL" id="CAUYUE010000009">
    <property type="protein sequence ID" value="CAK0783962.1"/>
    <property type="molecule type" value="Genomic_DNA"/>
</dbReference>
<accession>A0AAV1IA38</accession>